<name>A0AAV3NL43_LITER</name>
<proteinExistence type="predicted"/>
<evidence type="ECO:0008006" key="3">
    <source>
        <dbReference type="Google" id="ProtNLM"/>
    </source>
</evidence>
<organism evidence="1 2">
    <name type="scientific">Lithospermum erythrorhizon</name>
    <name type="common">Purple gromwell</name>
    <name type="synonym">Lithospermum officinale var. erythrorhizon</name>
    <dbReference type="NCBI Taxonomy" id="34254"/>
    <lineage>
        <taxon>Eukaryota</taxon>
        <taxon>Viridiplantae</taxon>
        <taxon>Streptophyta</taxon>
        <taxon>Embryophyta</taxon>
        <taxon>Tracheophyta</taxon>
        <taxon>Spermatophyta</taxon>
        <taxon>Magnoliopsida</taxon>
        <taxon>eudicotyledons</taxon>
        <taxon>Gunneridae</taxon>
        <taxon>Pentapetalae</taxon>
        <taxon>asterids</taxon>
        <taxon>lamiids</taxon>
        <taxon>Boraginales</taxon>
        <taxon>Boraginaceae</taxon>
        <taxon>Boraginoideae</taxon>
        <taxon>Lithospermeae</taxon>
        <taxon>Lithospermum</taxon>
    </lineage>
</organism>
<reference evidence="1 2" key="1">
    <citation type="submission" date="2024-01" db="EMBL/GenBank/DDBJ databases">
        <title>The complete chloroplast genome sequence of Lithospermum erythrorhizon: insights into the phylogenetic relationship among Boraginaceae species and the maternal lineages of purple gromwells.</title>
        <authorList>
            <person name="Okada T."/>
            <person name="Watanabe K."/>
        </authorList>
    </citation>
    <scope>NUCLEOTIDE SEQUENCE [LARGE SCALE GENOMIC DNA]</scope>
</reference>
<dbReference type="AlphaFoldDB" id="A0AAV3NL43"/>
<comment type="caution">
    <text evidence="1">The sequence shown here is derived from an EMBL/GenBank/DDBJ whole genome shotgun (WGS) entry which is preliminary data.</text>
</comment>
<dbReference type="Proteomes" id="UP001454036">
    <property type="component" value="Unassembled WGS sequence"/>
</dbReference>
<gene>
    <name evidence="1" type="ORF">LIER_00465</name>
</gene>
<accession>A0AAV3NL43</accession>
<evidence type="ECO:0000313" key="2">
    <source>
        <dbReference type="Proteomes" id="UP001454036"/>
    </source>
</evidence>
<dbReference type="EMBL" id="BAABME010000036">
    <property type="protein sequence ID" value="GAA0138785.1"/>
    <property type="molecule type" value="Genomic_DNA"/>
</dbReference>
<keyword evidence="2" id="KW-1185">Reference proteome</keyword>
<protein>
    <recommendedName>
        <fullName evidence="3">Reverse transcriptase</fullName>
    </recommendedName>
</protein>
<evidence type="ECO:0000313" key="1">
    <source>
        <dbReference type="EMBL" id="GAA0138785.1"/>
    </source>
</evidence>
<sequence>MDYVTSISYSDLINGSQSGFFRPGRGLRQGSTLSSYLFIILNLRGEKYKFVPALWMKWVVPKARWRSRASCLTHDGDYRGLNTMLHQGVVPKTRWKVIVGSTGWYRSQGTMESRCIF</sequence>